<dbReference type="NCBIfam" id="TIGR04352">
    <property type="entry name" value="HprK_rel_A"/>
    <property type="match status" value="1"/>
</dbReference>
<dbReference type="Gene3D" id="3.40.50.300">
    <property type="entry name" value="P-loop containing nucleotide triphosphate hydrolases"/>
    <property type="match status" value="1"/>
</dbReference>
<dbReference type="EMBL" id="SPMY01000006">
    <property type="protein sequence ID" value="NMQ26679.1"/>
    <property type="molecule type" value="Genomic_DNA"/>
</dbReference>
<keyword evidence="1" id="KW-0418">Kinase</keyword>
<sequence>MNVGDLNRREFGEQLAGDGVALQFGPFNLRLRSDLDSFAAHAHQLYEPYPLPETTAICDFHVQICAPRGLRRWLRRQACFGVDGQFPFAPYTVEHAFPALEWGINWCVATRAHHLLLLHSAAVERNGRAILFPASPGNGKSTLCTALVHSGWRLLSDEFGLVRPEDGLLLPIPRLIPLKNESIDVIRRFRPEAIIGPSFLATRKGTVAHVRPPLDSIRRAQEPARPRWLIFPRWVSGAPLTLEPMSRSQAFLMVATNAFNYDVLDETAFRLVTDMVHACDCYSLVYSDLNEAIPALDELCNSMDR</sequence>
<reference evidence="1 2" key="1">
    <citation type="submission" date="2019-03" db="EMBL/GenBank/DDBJ databases">
        <title>Metabolic reconstructions from genomes of highly enriched 'Candidatus Accumulibacter' and 'Candidatus Competibacter' bioreactor populations.</title>
        <authorList>
            <person name="Annavajhala M.K."/>
            <person name="Welles L."/>
            <person name="Abbas B."/>
            <person name="Sorokin D."/>
            <person name="Park H."/>
            <person name="Van Loosdrecht M."/>
            <person name="Chandran K."/>
        </authorList>
    </citation>
    <scope>NUCLEOTIDE SEQUENCE [LARGE SCALE GENOMIC DNA]</scope>
    <source>
        <strain evidence="1 2">SBR_S</strain>
    </source>
</reference>
<keyword evidence="1" id="KW-0808">Transferase</keyword>
<comment type="caution">
    <text evidence="1">The sequence shown here is derived from an EMBL/GenBank/DDBJ whole genome shotgun (WGS) entry which is preliminary data.</text>
</comment>
<dbReference type="InterPro" id="IPR027417">
    <property type="entry name" value="P-loop_NTPase"/>
</dbReference>
<dbReference type="Proteomes" id="UP000749010">
    <property type="component" value="Unassembled WGS sequence"/>
</dbReference>
<dbReference type="SUPFAM" id="SSF53795">
    <property type="entry name" value="PEP carboxykinase-like"/>
    <property type="match status" value="1"/>
</dbReference>
<dbReference type="RefSeq" id="WP_169065122.1">
    <property type="nucleotide sequence ID" value="NZ_SPMY01000006.1"/>
</dbReference>
<dbReference type="GO" id="GO:0016301">
    <property type="term" value="F:kinase activity"/>
    <property type="evidence" value="ECO:0007669"/>
    <property type="project" value="UniProtKB-KW"/>
</dbReference>
<organism evidence="1 2">
    <name type="scientific">Candidatus Accumulibacter phosphatis</name>
    <dbReference type="NCBI Taxonomy" id="327160"/>
    <lineage>
        <taxon>Bacteria</taxon>
        <taxon>Pseudomonadati</taxon>
        <taxon>Pseudomonadota</taxon>
        <taxon>Betaproteobacteria</taxon>
        <taxon>Candidatus Accumulibacter</taxon>
    </lineage>
</organism>
<name>A0ABX1TU81_9PROT</name>
<proteinExistence type="predicted"/>
<gene>
    <name evidence="1" type="ORF">E4Q23_02240</name>
</gene>
<evidence type="ECO:0000313" key="1">
    <source>
        <dbReference type="EMBL" id="NMQ26679.1"/>
    </source>
</evidence>
<dbReference type="InterPro" id="IPR027600">
    <property type="entry name" value="HprK-rel_A"/>
</dbReference>
<keyword evidence="2" id="KW-1185">Reference proteome</keyword>
<protein>
    <submittedName>
        <fullName evidence="1">HprK-related kinase A</fullName>
    </submittedName>
</protein>
<accession>A0ABX1TU81</accession>
<evidence type="ECO:0000313" key="2">
    <source>
        <dbReference type="Proteomes" id="UP000749010"/>
    </source>
</evidence>